<evidence type="ECO:0000313" key="2">
    <source>
        <dbReference type="EMBL" id="SEK10653.1"/>
    </source>
</evidence>
<dbReference type="PANTHER" id="PTHR38731">
    <property type="entry name" value="LIPL45-RELATED LIPOPROTEIN-RELATED"/>
    <property type="match status" value="1"/>
</dbReference>
<gene>
    <name evidence="2" type="ORF">SAMN05216550_11956</name>
</gene>
<sequence length="480" mass="51056">MRGARASRPVAGASLALARPLFACALALSLLPVMRGAQARQPGAPLAQPRPVAMAIYVTRAGDSLYDIAARYLRDPADWSQLARLNGVSAPRRLQAGVQLRVPVALLRQDGLSARVIATSGPASHAFGQAPLLPLAVGTKLVEGDRVQTGNEGFATLELGDGSHLILPPNTSLDLATLRQTALTGATDRVVNLRGGEVDTEVTHATKKDDRFQIRSPSVVAGVRGTRFRVNYNGDKGSTAVEVLDGAVGVDASARGHAAAVAPAPGTPLAASTQLVAAGHGSLTQAGGAAGAPVALLGAPDLRNPARVQDEAHVAFDIAPFDGAHGYRVQIGRDAGLYDMIRDQRSDSPRVDAGALDDGTYFVRLSAIDANGLEGMPSTYAFERRRLSLDATAGRVDDSRDYAFRWFVDRGAQSTRFRFVLAKTEDLRAPLVDRTDLQDGEAVVRDLPKGTYYWTVIAEQFEGGRYYQKASPVQSFRLDW</sequence>
<dbReference type="InterPro" id="IPR016930">
    <property type="entry name" value="UCP029644"/>
</dbReference>
<proteinExistence type="predicted"/>
<dbReference type="InterPro" id="IPR013783">
    <property type="entry name" value="Ig-like_fold"/>
</dbReference>
<accession>A0AAQ1JX72</accession>
<dbReference type="CDD" id="cd00118">
    <property type="entry name" value="LysM"/>
    <property type="match status" value="1"/>
</dbReference>
<reference evidence="2 3" key="1">
    <citation type="submission" date="2016-10" db="EMBL/GenBank/DDBJ databases">
        <authorList>
            <person name="Varghese N."/>
            <person name="Submissions S."/>
        </authorList>
    </citation>
    <scope>NUCLEOTIDE SEQUENCE [LARGE SCALE GENOMIC DNA]</scope>
    <source>
        <strain evidence="2 3">LMG 22274</strain>
    </source>
</reference>
<organism evidence="2 3">
    <name type="scientific">Paraburkholderia tropica</name>
    <dbReference type="NCBI Taxonomy" id="92647"/>
    <lineage>
        <taxon>Bacteria</taxon>
        <taxon>Pseudomonadati</taxon>
        <taxon>Pseudomonadota</taxon>
        <taxon>Betaproteobacteria</taxon>
        <taxon>Burkholderiales</taxon>
        <taxon>Burkholderiaceae</taxon>
        <taxon>Paraburkholderia</taxon>
    </lineage>
</organism>
<dbReference type="Pfam" id="PF04773">
    <property type="entry name" value="FecR"/>
    <property type="match status" value="1"/>
</dbReference>
<evidence type="ECO:0000259" key="1">
    <source>
        <dbReference type="PROSITE" id="PS51782"/>
    </source>
</evidence>
<dbReference type="PANTHER" id="PTHR38731:SF1">
    <property type="entry name" value="FECR PROTEIN DOMAIN-CONTAINING PROTEIN"/>
    <property type="match status" value="1"/>
</dbReference>
<dbReference type="AlphaFoldDB" id="A0AAQ1JX72"/>
<feature type="domain" description="LysM" evidence="1">
    <location>
        <begin position="55"/>
        <end position="102"/>
    </location>
</feature>
<dbReference type="Pfam" id="PF01476">
    <property type="entry name" value="LysM"/>
    <property type="match status" value="1"/>
</dbReference>
<dbReference type="EMBL" id="FNZM01000019">
    <property type="protein sequence ID" value="SEK10653.1"/>
    <property type="molecule type" value="Genomic_DNA"/>
</dbReference>
<dbReference type="Proteomes" id="UP000183529">
    <property type="component" value="Unassembled WGS sequence"/>
</dbReference>
<comment type="caution">
    <text evidence="2">The sequence shown here is derived from an EMBL/GenBank/DDBJ whole genome shotgun (WGS) entry which is preliminary data.</text>
</comment>
<dbReference type="Gene3D" id="2.60.40.10">
    <property type="entry name" value="Immunoglobulins"/>
    <property type="match status" value="2"/>
</dbReference>
<evidence type="ECO:0000313" key="3">
    <source>
        <dbReference type="Proteomes" id="UP000183529"/>
    </source>
</evidence>
<dbReference type="PROSITE" id="PS51782">
    <property type="entry name" value="LYSM"/>
    <property type="match status" value="1"/>
</dbReference>
<dbReference type="PIRSF" id="PIRSF029644">
    <property type="entry name" value="UCP029644"/>
    <property type="match status" value="1"/>
</dbReference>
<dbReference type="SUPFAM" id="SSF54106">
    <property type="entry name" value="LysM domain"/>
    <property type="match status" value="1"/>
</dbReference>
<protein>
    <submittedName>
        <fullName evidence="2">FecR family protein</fullName>
    </submittedName>
</protein>
<name>A0AAQ1JX72_9BURK</name>
<dbReference type="InterPro" id="IPR018392">
    <property type="entry name" value="LysM"/>
</dbReference>
<dbReference type="SMART" id="SM00257">
    <property type="entry name" value="LysM"/>
    <property type="match status" value="1"/>
</dbReference>
<dbReference type="Gene3D" id="2.60.120.1440">
    <property type="match status" value="1"/>
</dbReference>
<dbReference type="InterPro" id="IPR006860">
    <property type="entry name" value="FecR"/>
</dbReference>
<dbReference type="InterPro" id="IPR036779">
    <property type="entry name" value="LysM_dom_sf"/>
</dbReference>
<dbReference type="RefSeq" id="WP_244144442.1">
    <property type="nucleotide sequence ID" value="NZ_CADFGN010000017.1"/>
</dbReference>
<dbReference type="Gene3D" id="3.10.350.10">
    <property type="entry name" value="LysM domain"/>
    <property type="match status" value="1"/>
</dbReference>